<protein>
    <submittedName>
        <fullName evidence="2">Uncharacterized protein</fullName>
    </submittedName>
</protein>
<dbReference type="STRING" id="95161.SAMN05660874_00819"/>
<feature type="region of interest" description="Disordered" evidence="1">
    <location>
        <begin position="45"/>
        <end position="73"/>
    </location>
</feature>
<proteinExistence type="predicted"/>
<evidence type="ECO:0000256" key="1">
    <source>
        <dbReference type="SAM" id="MobiDB-lite"/>
    </source>
</evidence>
<dbReference type="Proteomes" id="UP000198852">
    <property type="component" value="Unassembled WGS sequence"/>
</dbReference>
<feature type="region of interest" description="Disordered" evidence="1">
    <location>
        <begin position="1"/>
        <end position="20"/>
    </location>
</feature>
<evidence type="ECO:0000313" key="3">
    <source>
        <dbReference type="Proteomes" id="UP000198852"/>
    </source>
</evidence>
<gene>
    <name evidence="2" type="ORF">SAMN05660874_00819</name>
</gene>
<reference evidence="3" key="1">
    <citation type="submission" date="2016-10" db="EMBL/GenBank/DDBJ databases">
        <authorList>
            <person name="Varghese N."/>
            <person name="Submissions S."/>
        </authorList>
    </citation>
    <scope>NUCLEOTIDE SEQUENCE [LARGE SCALE GENOMIC DNA]</scope>
    <source>
        <strain evidence="3">DSM 44771</strain>
    </source>
</reference>
<organism evidence="2 3">
    <name type="scientific">Saccharopolyspora flava</name>
    <dbReference type="NCBI Taxonomy" id="95161"/>
    <lineage>
        <taxon>Bacteria</taxon>
        <taxon>Bacillati</taxon>
        <taxon>Actinomycetota</taxon>
        <taxon>Actinomycetes</taxon>
        <taxon>Pseudonocardiales</taxon>
        <taxon>Pseudonocardiaceae</taxon>
        <taxon>Saccharopolyspora</taxon>
    </lineage>
</organism>
<dbReference type="AlphaFoldDB" id="A0A1I6PII3"/>
<keyword evidence="3" id="KW-1185">Reference proteome</keyword>
<feature type="compositionally biased region" description="Basic and acidic residues" evidence="1">
    <location>
        <begin position="1"/>
        <end position="11"/>
    </location>
</feature>
<evidence type="ECO:0000313" key="2">
    <source>
        <dbReference type="EMBL" id="SFS39980.1"/>
    </source>
</evidence>
<dbReference type="EMBL" id="FOZX01000001">
    <property type="protein sequence ID" value="SFS39980.1"/>
    <property type="molecule type" value="Genomic_DNA"/>
</dbReference>
<accession>A0A1I6PII3</accession>
<name>A0A1I6PII3_9PSEU</name>
<sequence>MTTPMARERRPSSTPGGDVRMGTFLALALGRLATAQMKVAFGALRRPRRSSPARAGCGEGNLPVTAAGGRRSR</sequence>